<dbReference type="OrthoDB" id="10291383at2759"/>
<evidence type="ECO:0000256" key="9">
    <source>
        <dbReference type="SAM" id="Phobius"/>
    </source>
</evidence>
<keyword evidence="5" id="KW-0406">Ion transport</keyword>
<keyword evidence="7" id="KW-0325">Glycoprotein</keyword>
<dbReference type="PANTHER" id="PTHR10258:SF8">
    <property type="entry name" value="CALCIUM-ACTIVATED POTASSIUM CHANNEL BK ALPHA SUBUNIT DOMAIN-CONTAINING PROTEIN"/>
    <property type="match status" value="1"/>
</dbReference>
<keyword evidence="6 9" id="KW-0472">Membrane</keyword>
<dbReference type="InParanoid" id="A0A6P8IZV9"/>
<keyword evidence="4 9" id="KW-1133">Transmembrane helix</keyword>
<dbReference type="RefSeq" id="XP_031571280.1">
    <property type="nucleotide sequence ID" value="XM_031715420.1"/>
</dbReference>
<keyword evidence="2" id="KW-0813">Transport</keyword>
<accession>A0A6P8IZV9</accession>
<dbReference type="InterPro" id="IPR003930">
    <property type="entry name" value="K_chnl_Ca-activ_BK_bsu"/>
</dbReference>
<evidence type="ECO:0000313" key="10">
    <source>
        <dbReference type="Proteomes" id="UP000515163"/>
    </source>
</evidence>
<dbReference type="GO" id="GO:0008076">
    <property type="term" value="C:voltage-gated potassium channel complex"/>
    <property type="evidence" value="ECO:0007669"/>
    <property type="project" value="TreeGrafter"/>
</dbReference>
<dbReference type="Pfam" id="PF03185">
    <property type="entry name" value="CaKB"/>
    <property type="match status" value="1"/>
</dbReference>
<evidence type="ECO:0000256" key="1">
    <source>
        <dbReference type="ARBA" id="ARBA00004141"/>
    </source>
</evidence>
<dbReference type="GO" id="GO:0015459">
    <property type="term" value="F:potassium channel regulator activity"/>
    <property type="evidence" value="ECO:0007669"/>
    <property type="project" value="TreeGrafter"/>
</dbReference>
<keyword evidence="3 9" id="KW-0812">Transmembrane</keyword>
<dbReference type="KEGG" id="aten:116305493"/>
<keyword evidence="10" id="KW-1185">Reference proteome</keyword>
<evidence type="ECO:0000256" key="8">
    <source>
        <dbReference type="ARBA" id="ARBA00023303"/>
    </source>
</evidence>
<evidence type="ECO:0000256" key="5">
    <source>
        <dbReference type="ARBA" id="ARBA00023065"/>
    </source>
</evidence>
<reference evidence="11" key="1">
    <citation type="submission" date="2025-08" db="UniProtKB">
        <authorList>
            <consortium name="RefSeq"/>
        </authorList>
    </citation>
    <scope>IDENTIFICATION</scope>
    <source>
        <tissue evidence="11">Tentacle</tissue>
    </source>
</reference>
<proteinExistence type="predicted"/>
<dbReference type="GO" id="GO:0015269">
    <property type="term" value="F:calcium-activated potassium channel activity"/>
    <property type="evidence" value="ECO:0007669"/>
    <property type="project" value="InterPro"/>
</dbReference>
<name>A0A6P8IZV9_ACTTE</name>
<dbReference type="GO" id="GO:0005513">
    <property type="term" value="P:detection of calcium ion"/>
    <property type="evidence" value="ECO:0007669"/>
    <property type="project" value="TreeGrafter"/>
</dbReference>
<evidence type="ECO:0000256" key="4">
    <source>
        <dbReference type="ARBA" id="ARBA00022989"/>
    </source>
</evidence>
<sequence length="259" mass="30196">MFGRIAYFWEGVCAQFYRVCCSGTISRSIWRRFAVFATVGFSALLLYLCLTEVQPAIEGLHFIQATCSINKTEIREYVPCNCGAYTMAACYPCLRVVVFLHVSRSDGSTDFQRGKEAYLYENLYLLRQKCFFQPPSCCDSKEDNKDAIEAKQKELHGHHGHHFLCYYSPHNSQEVILYRHCYELLIINSFVWPSVGITASILILRYLRRLRMEEEKDKIEILLKEAREYKTSDDDKTLEKPGLYLDEDVWILRNDDARS</sequence>
<dbReference type="GeneID" id="116305493"/>
<dbReference type="AlphaFoldDB" id="A0A6P8IZV9"/>
<dbReference type="PANTHER" id="PTHR10258">
    <property type="entry name" value="CALCIUM-ACTIVATED POTASSIUM CHANNEL SUBUNIT BETA"/>
    <property type="match status" value="1"/>
</dbReference>
<protein>
    <submittedName>
        <fullName evidence="11">Uncharacterized protein LOC116305493</fullName>
    </submittedName>
</protein>
<feature type="transmembrane region" description="Helical" evidence="9">
    <location>
        <begin position="33"/>
        <end position="53"/>
    </location>
</feature>
<evidence type="ECO:0000313" key="11">
    <source>
        <dbReference type="RefSeq" id="XP_031571280.1"/>
    </source>
</evidence>
<comment type="subcellular location">
    <subcellularLocation>
        <location evidence="1">Membrane</location>
        <topology evidence="1">Multi-pass membrane protein</topology>
    </subcellularLocation>
</comment>
<evidence type="ECO:0000256" key="3">
    <source>
        <dbReference type="ARBA" id="ARBA00022692"/>
    </source>
</evidence>
<evidence type="ECO:0000256" key="7">
    <source>
        <dbReference type="ARBA" id="ARBA00023180"/>
    </source>
</evidence>
<organism evidence="10 11">
    <name type="scientific">Actinia tenebrosa</name>
    <name type="common">Australian red waratah sea anemone</name>
    <dbReference type="NCBI Taxonomy" id="6105"/>
    <lineage>
        <taxon>Eukaryota</taxon>
        <taxon>Metazoa</taxon>
        <taxon>Cnidaria</taxon>
        <taxon>Anthozoa</taxon>
        <taxon>Hexacorallia</taxon>
        <taxon>Actiniaria</taxon>
        <taxon>Actiniidae</taxon>
        <taxon>Actinia</taxon>
    </lineage>
</organism>
<evidence type="ECO:0000256" key="6">
    <source>
        <dbReference type="ARBA" id="ARBA00023136"/>
    </source>
</evidence>
<keyword evidence="8" id="KW-0407">Ion channel</keyword>
<feature type="transmembrane region" description="Helical" evidence="9">
    <location>
        <begin position="190"/>
        <end position="207"/>
    </location>
</feature>
<dbReference type="Proteomes" id="UP000515163">
    <property type="component" value="Unplaced"/>
</dbReference>
<gene>
    <name evidence="11" type="primary">LOC116305493</name>
</gene>
<evidence type="ECO:0000256" key="2">
    <source>
        <dbReference type="ARBA" id="ARBA00022448"/>
    </source>
</evidence>